<dbReference type="EMBL" id="CP000481">
    <property type="protein sequence ID" value="ABK51813.1"/>
    <property type="molecule type" value="Genomic_DNA"/>
</dbReference>
<name>A0LQV3_ACIC1</name>
<proteinExistence type="predicted"/>
<accession>A0LQV3</accession>
<dbReference type="InParanoid" id="A0LQV3"/>
<reference evidence="1 2" key="1">
    <citation type="journal article" date="2009" name="Genome Res.">
        <title>Complete genome of the cellulolytic thermophile Acidothermus cellulolyticus 11B provides insights into its ecophysiological and evolutionary adaptations.</title>
        <authorList>
            <person name="Barabote R.D."/>
            <person name="Xie G."/>
            <person name="Leu D.H."/>
            <person name="Normand P."/>
            <person name="Necsulea A."/>
            <person name="Daubin V."/>
            <person name="Medigue C."/>
            <person name="Adney W.S."/>
            <person name="Xu X.C."/>
            <person name="Lapidus A."/>
            <person name="Parales R.E."/>
            <person name="Detter C."/>
            <person name="Pujic P."/>
            <person name="Bruce D."/>
            <person name="Lavire C."/>
            <person name="Challacombe J.F."/>
            <person name="Brettin T.S."/>
            <person name="Berry A.M."/>
        </authorList>
    </citation>
    <scope>NUCLEOTIDE SEQUENCE [LARGE SCALE GENOMIC DNA]</scope>
    <source>
        <strain evidence="2">ATCC 43068 / DSM 8971 / 11B</strain>
    </source>
</reference>
<dbReference type="AlphaFoldDB" id="A0LQV3"/>
<protein>
    <submittedName>
        <fullName evidence="1">Uncharacterized protein</fullName>
    </submittedName>
</protein>
<organism evidence="1 2">
    <name type="scientific">Acidothermus cellulolyticus (strain ATCC 43068 / DSM 8971 / 11B)</name>
    <dbReference type="NCBI Taxonomy" id="351607"/>
    <lineage>
        <taxon>Bacteria</taxon>
        <taxon>Bacillati</taxon>
        <taxon>Actinomycetota</taxon>
        <taxon>Actinomycetes</taxon>
        <taxon>Acidothermales</taxon>
        <taxon>Acidothermaceae</taxon>
        <taxon>Acidothermus</taxon>
    </lineage>
</organism>
<evidence type="ECO:0000313" key="1">
    <source>
        <dbReference type="EMBL" id="ABK51813.1"/>
    </source>
</evidence>
<sequence length="104" mass="11271">MVNPIHTAVFYGSMQRLRSGFGGFASQMVVEDSMYIESSTTTVCRCRHATSNDKNAFLTTGSNPKRLQTSTPLNVTHWSASAPGRLLIGETSGNARCIPCRCAL</sequence>
<dbReference type="Proteomes" id="UP000008221">
    <property type="component" value="Chromosome"/>
</dbReference>
<keyword evidence="2" id="KW-1185">Reference proteome</keyword>
<gene>
    <name evidence="1" type="ordered locus">Acel_0037</name>
</gene>
<evidence type="ECO:0000313" key="2">
    <source>
        <dbReference type="Proteomes" id="UP000008221"/>
    </source>
</evidence>
<dbReference type="HOGENOM" id="CLU_2244065_0_0_11"/>
<dbReference type="KEGG" id="ace:Acel_0037"/>